<keyword evidence="3" id="KW-0597">Phosphoprotein</keyword>
<accession>A0AAW0IFT8</accession>
<evidence type="ECO:0000259" key="14">
    <source>
        <dbReference type="PROSITE" id="PS50222"/>
    </source>
</evidence>
<dbReference type="InterPro" id="IPR002048">
    <property type="entry name" value="EF_hand_dom"/>
</dbReference>
<evidence type="ECO:0000313" key="15">
    <source>
        <dbReference type="EMBL" id="KAK7813248.1"/>
    </source>
</evidence>
<dbReference type="Pfam" id="PF00036">
    <property type="entry name" value="EF-hand_1"/>
    <property type="match status" value="1"/>
</dbReference>
<dbReference type="Proteomes" id="UP001488838">
    <property type="component" value="Unassembled WGS sequence"/>
</dbReference>
<evidence type="ECO:0000256" key="4">
    <source>
        <dbReference type="ARBA" id="ARBA00022723"/>
    </source>
</evidence>
<dbReference type="PROSITE" id="PS00018">
    <property type="entry name" value="EF_HAND_1"/>
    <property type="match status" value="3"/>
</dbReference>
<evidence type="ECO:0000313" key="16">
    <source>
        <dbReference type="Proteomes" id="UP001488838"/>
    </source>
</evidence>
<evidence type="ECO:0000256" key="12">
    <source>
        <dbReference type="ARBA" id="ARBA00067526"/>
    </source>
</evidence>
<evidence type="ECO:0000256" key="2">
    <source>
        <dbReference type="ARBA" id="ARBA00022490"/>
    </source>
</evidence>
<keyword evidence="8" id="KW-0966">Cell projection</keyword>
<dbReference type="CDD" id="cd00051">
    <property type="entry name" value="EFh"/>
    <property type="match status" value="1"/>
</dbReference>
<feature type="compositionally biased region" description="Low complexity" evidence="13">
    <location>
        <begin position="43"/>
        <end position="64"/>
    </location>
</feature>
<dbReference type="GO" id="GO:0005246">
    <property type="term" value="F:calcium channel regulator activity"/>
    <property type="evidence" value="ECO:0007669"/>
    <property type="project" value="TreeGrafter"/>
</dbReference>
<proteinExistence type="predicted"/>
<dbReference type="FunFam" id="1.10.238.10:FF:000265">
    <property type="entry name" value="calcium-binding protein 4"/>
    <property type="match status" value="1"/>
</dbReference>
<keyword evidence="2" id="KW-0963">Cytoplasm</keyword>
<evidence type="ECO:0000256" key="5">
    <source>
        <dbReference type="ARBA" id="ARBA00022737"/>
    </source>
</evidence>
<feature type="domain" description="EF-hand" evidence="14">
    <location>
        <begin position="246"/>
        <end position="278"/>
    </location>
</feature>
<sequence>MEHGSQQVPGLQKTHEGAVSPGSAVEGPTLTRRRSKKERRLPGSQKASSGKQSSGQGSEASGSSRNAPKTKAGQGEPPSALPRQASHRQSHRHRSDPQQDAAQRTYGPLLNRIFGKDRELGPEELEELQAAFEEFDTDQDGCIGYRELGDCMRTLGYMPTEMELLEVSQHVKMRNSDTLPGSTVGGFVDFEEFVELISPKLREETAHMLGVRELRIAFREFDKDRDGLITVAELRQAAPALLGEPLEGTELDEMLRDMDLNGDGTIDFDEFVMMLSTG</sequence>
<dbReference type="EMBL" id="JBBHLL010000138">
    <property type="protein sequence ID" value="KAK7813248.1"/>
    <property type="molecule type" value="Genomic_DNA"/>
</dbReference>
<feature type="domain" description="EF-hand" evidence="14">
    <location>
        <begin position="123"/>
        <end position="158"/>
    </location>
</feature>
<evidence type="ECO:0000256" key="9">
    <source>
        <dbReference type="ARBA" id="ARBA00034106"/>
    </source>
</evidence>
<evidence type="ECO:0000256" key="13">
    <source>
        <dbReference type="SAM" id="MobiDB-lite"/>
    </source>
</evidence>
<dbReference type="GO" id="GO:0005509">
    <property type="term" value="F:calcium ion binding"/>
    <property type="evidence" value="ECO:0007669"/>
    <property type="project" value="InterPro"/>
</dbReference>
<dbReference type="GO" id="GO:0005737">
    <property type="term" value="C:cytoplasm"/>
    <property type="evidence" value="ECO:0007669"/>
    <property type="project" value="UniProtKB-SubCell"/>
</dbReference>
<keyword evidence="5" id="KW-0677">Repeat</keyword>
<evidence type="ECO:0000256" key="10">
    <source>
        <dbReference type="ARBA" id="ARBA00057543"/>
    </source>
</evidence>
<comment type="function">
    <text evidence="10">Involved in normal synaptic function through regulation of Ca(2+) influx and neurotransmitter release in photoreceptor synaptic terminals and in auditory transmission. Modulator of CACNA1D and CACNA1F, suppressing the calcium-dependent inactivation and shifting the activation range to more hyperpolarized voltages.</text>
</comment>
<dbReference type="SMART" id="SM00054">
    <property type="entry name" value="EFh"/>
    <property type="match status" value="3"/>
</dbReference>
<keyword evidence="4" id="KW-0479">Metal-binding</keyword>
<evidence type="ECO:0000256" key="6">
    <source>
        <dbReference type="ARBA" id="ARBA00022837"/>
    </source>
</evidence>
<feature type="region of interest" description="Disordered" evidence="13">
    <location>
        <begin position="1"/>
        <end position="106"/>
    </location>
</feature>
<keyword evidence="6" id="KW-0106">Calcium</keyword>
<dbReference type="Gene3D" id="1.10.238.10">
    <property type="entry name" value="EF-hand"/>
    <property type="match status" value="2"/>
</dbReference>
<comment type="caution">
    <text evidence="15">The sequence shown here is derived from an EMBL/GenBank/DDBJ whole genome shotgun (WGS) entry which is preliminary data.</text>
</comment>
<keyword evidence="16" id="KW-1185">Reference proteome</keyword>
<dbReference type="AlphaFoldDB" id="A0AAW0IFT8"/>
<comment type="subunit">
    <text evidence="11">Interacts with CACNA1F and CACNA1D (via IQ domain) in a calcium independent manner. Interacts (via N-terminus) with UNC119.</text>
</comment>
<evidence type="ECO:0000256" key="7">
    <source>
        <dbReference type="ARBA" id="ARBA00023018"/>
    </source>
</evidence>
<name>A0AAW0IFT8_MYOGA</name>
<dbReference type="PROSITE" id="PS50222">
    <property type="entry name" value="EF_HAND_2"/>
    <property type="match status" value="3"/>
</dbReference>
<dbReference type="FunFam" id="1.10.238.10:FF:000037">
    <property type="entry name" value="calcium-binding protein 1 isoform X2"/>
    <property type="match status" value="1"/>
</dbReference>
<evidence type="ECO:0000256" key="8">
    <source>
        <dbReference type="ARBA" id="ARBA00023273"/>
    </source>
</evidence>
<protein>
    <recommendedName>
        <fullName evidence="12">Calcium-binding protein 4</fullName>
    </recommendedName>
</protein>
<organism evidence="15 16">
    <name type="scientific">Myodes glareolus</name>
    <name type="common">Bank vole</name>
    <name type="synonym">Clethrionomys glareolus</name>
    <dbReference type="NCBI Taxonomy" id="447135"/>
    <lineage>
        <taxon>Eukaryota</taxon>
        <taxon>Metazoa</taxon>
        <taxon>Chordata</taxon>
        <taxon>Craniata</taxon>
        <taxon>Vertebrata</taxon>
        <taxon>Euteleostomi</taxon>
        <taxon>Mammalia</taxon>
        <taxon>Eutheria</taxon>
        <taxon>Euarchontoglires</taxon>
        <taxon>Glires</taxon>
        <taxon>Rodentia</taxon>
        <taxon>Myomorpha</taxon>
        <taxon>Muroidea</taxon>
        <taxon>Cricetidae</taxon>
        <taxon>Arvicolinae</taxon>
        <taxon>Myodes</taxon>
    </lineage>
</organism>
<dbReference type="Pfam" id="PF13499">
    <property type="entry name" value="EF-hand_7"/>
    <property type="match status" value="1"/>
</dbReference>
<dbReference type="PANTHER" id="PTHR45917:SF4">
    <property type="entry name" value="CALCIUM-BINDING PROTEIN 4"/>
    <property type="match status" value="1"/>
</dbReference>
<dbReference type="PANTHER" id="PTHR45917">
    <property type="entry name" value="CALCIUM-BINDING PROTEIN 1-RELATED"/>
    <property type="match status" value="1"/>
</dbReference>
<reference evidence="15 16" key="1">
    <citation type="journal article" date="2023" name="bioRxiv">
        <title>Conserved and derived expression patterns and positive selection on dental genes reveal complex evolutionary context of ever-growing rodent molars.</title>
        <authorList>
            <person name="Calamari Z.T."/>
            <person name="Song A."/>
            <person name="Cohen E."/>
            <person name="Akter M."/>
            <person name="Roy R.D."/>
            <person name="Hallikas O."/>
            <person name="Christensen M.M."/>
            <person name="Li P."/>
            <person name="Marangoni P."/>
            <person name="Jernvall J."/>
            <person name="Klein O.D."/>
        </authorList>
    </citation>
    <scope>NUCLEOTIDE SEQUENCE [LARGE SCALE GENOMIC DNA]</scope>
    <source>
        <strain evidence="15">V071</strain>
    </source>
</reference>
<gene>
    <name evidence="15" type="ORF">U0070_005153</name>
</gene>
<dbReference type="GO" id="GO:0098793">
    <property type="term" value="C:presynapse"/>
    <property type="evidence" value="ECO:0007669"/>
    <property type="project" value="UniProtKB-SubCell"/>
</dbReference>
<evidence type="ECO:0000256" key="1">
    <source>
        <dbReference type="ARBA" id="ARBA00004496"/>
    </source>
</evidence>
<dbReference type="InterPro" id="IPR018247">
    <property type="entry name" value="EF_Hand_1_Ca_BS"/>
</dbReference>
<dbReference type="InterPro" id="IPR011992">
    <property type="entry name" value="EF-hand-dom_pair"/>
</dbReference>
<evidence type="ECO:0000256" key="11">
    <source>
        <dbReference type="ARBA" id="ARBA00062209"/>
    </source>
</evidence>
<evidence type="ECO:0000256" key="3">
    <source>
        <dbReference type="ARBA" id="ARBA00022553"/>
    </source>
</evidence>
<comment type="subcellular location">
    <subcellularLocation>
        <location evidence="1">Cytoplasm</location>
    </subcellularLocation>
    <subcellularLocation>
        <location evidence="9">Presynapse</location>
    </subcellularLocation>
</comment>
<dbReference type="InterPro" id="IPR043582">
    <property type="entry name" value="CaBP1/2/4/5"/>
</dbReference>
<keyword evidence="7" id="KW-0770">Synapse</keyword>
<dbReference type="SUPFAM" id="SSF47473">
    <property type="entry name" value="EF-hand"/>
    <property type="match status" value="1"/>
</dbReference>
<feature type="domain" description="EF-hand" evidence="14">
    <location>
        <begin position="209"/>
        <end position="244"/>
    </location>
</feature>
<dbReference type="GO" id="GO:0007601">
    <property type="term" value="P:visual perception"/>
    <property type="evidence" value="ECO:0007669"/>
    <property type="project" value="TreeGrafter"/>
</dbReference>
<feature type="compositionally biased region" description="Basic residues" evidence="13">
    <location>
        <begin position="85"/>
        <end position="94"/>
    </location>
</feature>